<accession>A0A0H5QJI4</accession>
<dbReference type="InterPro" id="IPR001194">
    <property type="entry name" value="cDENN_dom"/>
</dbReference>
<dbReference type="PANTHER" id="PTHR12296">
    <property type="entry name" value="DENN DOMAIN-CONTAINING PROTEIN 4"/>
    <property type="match status" value="1"/>
</dbReference>
<dbReference type="Gene3D" id="1.20.1270.60">
    <property type="entry name" value="Arfaptin homology (AH) domain/BAR domain"/>
    <property type="match status" value="3"/>
</dbReference>
<evidence type="ECO:0000313" key="4">
    <source>
        <dbReference type="EMBL" id="CRZ01476.1"/>
    </source>
</evidence>
<dbReference type="SUPFAM" id="SSF103657">
    <property type="entry name" value="BAR/IMD domain-like"/>
    <property type="match status" value="3"/>
</dbReference>
<dbReference type="InterPro" id="IPR037516">
    <property type="entry name" value="Tripartite_DENN"/>
</dbReference>
<feature type="compositionally biased region" description="Polar residues" evidence="2">
    <location>
        <begin position="1"/>
        <end position="11"/>
    </location>
</feature>
<dbReference type="InterPro" id="IPR027267">
    <property type="entry name" value="AH/BAR_dom_sf"/>
</dbReference>
<protein>
    <recommendedName>
        <fullName evidence="3">UDENN domain-containing protein</fullName>
    </recommendedName>
</protein>
<dbReference type="Gene3D" id="3.30.450.200">
    <property type="match status" value="1"/>
</dbReference>
<feature type="coiled-coil region" evidence="1">
    <location>
        <begin position="704"/>
        <end position="749"/>
    </location>
</feature>
<name>A0A0H5QJI4_9EUKA</name>
<dbReference type="SMART" id="SM00800">
    <property type="entry name" value="uDENN"/>
    <property type="match status" value="1"/>
</dbReference>
<dbReference type="Pfam" id="PF02141">
    <property type="entry name" value="DENN"/>
    <property type="match status" value="1"/>
</dbReference>
<evidence type="ECO:0000259" key="3">
    <source>
        <dbReference type="PROSITE" id="PS50211"/>
    </source>
</evidence>
<dbReference type="InterPro" id="IPR005113">
    <property type="entry name" value="uDENN_dom"/>
</dbReference>
<dbReference type="Gene3D" id="3.40.50.11500">
    <property type="match status" value="1"/>
</dbReference>
<proteinExistence type="predicted"/>
<dbReference type="Pfam" id="PF03456">
    <property type="entry name" value="uDENN"/>
    <property type="match status" value="1"/>
</dbReference>
<feature type="region of interest" description="Disordered" evidence="2">
    <location>
        <begin position="1"/>
        <end position="26"/>
    </location>
</feature>
<dbReference type="EMBL" id="HACM01001034">
    <property type="protein sequence ID" value="CRZ01476.1"/>
    <property type="molecule type" value="Transcribed_RNA"/>
</dbReference>
<dbReference type="GO" id="GO:0032483">
    <property type="term" value="P:regulation of Rab protein signal transduction"/>
    <property type="evidence" value="ECO:0007669"/>
    <property type="project" value="TreeGrafter"/>
</dbReference>
<evidence type="ECO:0000256" key="2">
    <source>
        <dbReference type="SAM" id="MobiDB-lite"/>
    </source>
</evidence>
<feature type="non-terminal residue" evidence="4">
    <location>
        <position position="1"/>
    </location>
</feature>
<dbReference type="Pfam" id="PF03455">
    <property type="entry name" value="dDENN"/>
    <property type="match status" value="1"/>
</dbReference>
<feature type="domain" description="UDENN" evidence="3">
    <location>
        <begin position="58"/>
        <end position="449"/>
    </location>
</feature>
<dbReference type="InterPro" id="IPR043153">
    <property type="entry name" value="DENN_C"/>
</dbReference>
<reference evidence="4" key="1">
    <citation type="submission" date="2015-04" db="EMBL/GenBank/DDBJ databases">
        <title>The genome sequence of the plant pathogenic Rhizarian Plasmodiophora brassicae reveals insights in its biotrophic life cycle and the origin of chitin synthesis.</title>
        <authorList>
            <person name="Schwelm A."/>
            <person name="Fogelqvist J."/>
            <person name="Knaust A."/>
            <person name="Julke S."/>
            <person name="Lilja T."/>
            <person name="Dhandapani V."/>
            <person name="Bonilla-Rosso G."/>
            <person name="Karlsson M."/>
            <person name="Shevchenko A."/>
            <person name="Choi S.R."/>
            <person name="Kim H.G."/>
            <person name="Park J.Y."/>
            <person name="Lim Y.P."/>
            <person name="Ludwig-Muller J."/>
            <person name="Dixelius C."/>
        </authorList>
    </citation>
    <scope>NUCLEOTIDE SEQUENCE</scope>
    <source>
        <tissue evidence="4">Potato root galls</tissue>
    </source>
</reference>
<feature type="coiled-coil region" evidence="1">
    <location>
        <begin position="1257"/>
        <end position="1284"/>
    </location>
</feature>
<dbReference type="PANTHER" id="PTHR12296:SF21">
    <property type="entry name" value="DENN DOMAIN-CONTAINING PROTEIN 3"/>
    <property type="match status" value="1"/>
</dbReference>
<dbReference type="SMART" id="SM00801">
    <property type="entry name" value="dDENN"/>
    <property type="match status" value="1"/>
</dbReference>
<sequence length="1461" mass="164305">SRSLSLSLHTPSDNRAHIDGNGVGTRQRGGALRIRYRARYGGERPGMFGSQVTSRVVDYFAIVYCKPEPVLSYVAARFPPVDHNDCPFPKDLHMFCFPSGQDAFFPRKEVISCSFTFILTEVDGRRVFVSSVRFYDEIASMPCCIVLTSHWAFYRQMSAFLDHVMSVMTSSRVFVAPLESILTNFIFEVPVPPRGRIEVIVPLPSGNFPKELCFKRPPPNSGPLIDYEVGIFFQRFSIEQILKIFTAVLTERRVLFIANNEALLTVVIETIGCMISPFFWRHIYIPLLPISLAEYICAPMPFLMGVVRSYLPEPALLSGITTVDIDANTVCSLDESGLPVSLDATPALPERPGKQLAKRLRLLANVPDMVSLSSDSVDSAAFKDTFMRFFASIMVNYHQFLDVDSANSFNTNSFLEASADRCEFLNQFTATQMFASFIDDRVAFPQDIDTILFDDYINREQGKAAAFLSDTSQVHKSQHICVAPIGDGTMSTYFDGLPTHWNPSLIPGTRIVEVLLDTTTESQKSSSGMSHASLKFFIDQKMYARQLHSISSTSSREQYAFISITKTVNELASISRSMATLESKLRVRPVSANDTAVAAAWDQMEAYIDKTRSDASHARSTIELEVNAQLFTKNQFIDRELKILFDESRNLDAEATQRKTELEKAKTSHANAQARLIAVESDTNISDNRKSVSLWPRQSEMTRLVSARAEVQTLSIELSEAETAFWTSLDLYNSRIPQIINELKRLKAERISTFKKTMNRLISARQTQIQSELTHIEILASSVDAIVIPDDYTETTSDVHLLLPCDLSPSASKNLDSPCSSCMDGGDVYSMKGFTSHAVSPSVFKFSILVWGRFELVFNHAVQGKSVVKQFSFMLESLSSIFDSVSKSLEKLSKPAVLKSPFNKPSSIRLSVVDRPSDITQSEATFLEKLGSHCGEIGQSCSSVSKRFQQLFTEIRVLKRECKGSFTMIHKRKLKLETDLQAAFDTYSRGGTAAATSSDSVRRSQREMDVLSRQWEAAQVQHQLGNAHLLDQFQKVEEKRLSLLRQTLMNIHKVFSEFYSDMQNSIKMLTPWLAAVKDYLSVDHGQYFINDGNNKNICDKVNDGIECVSQALFYLDGLNAADELLFSKIKKSHWILQQQQNLPSLTSAFDAFDNFFSLWPAILETSVIIRRGLITELRQQRDSLQSRLAMAVAKEQSERRSYDVIAGVFERTQHELLRTSQIVNQVKEKVARSEMEISQPELQTSNNRLMRFMRTPIEKQRVKLADAEAEFETAKSSNEKAKLDNERAVAQFGDIVKSIRMFVEDIEMNRIKNFRDISMKCLEHIRDLNDQLTSPIKSLGVAASAIDIRGDMEAWVDATRASGFVDCPEVVRRNLDRGMEEGFSRSVEISHLNLDKILYVDGPNLDTSQEVSTSNEDAGVYIISSDPKQASNHFTPGTHAYKRSMSIEKSALDACSDVEDC</sequence>
<dbReference type="PROSITE" id="PS50211">
    <property type="entry name" value="DENN"/>
    <property type="match status" value="1"/>
</dbReference>
<dbReference type="SMART" id="SM00799">
    <property type="entry name" value="DENN"/>
    <property type="match status" value="1"/>
</dbReference>
<dbReference type="GO" id="GO:0031410">
    <property type="term" value="C:cytoplasmic vesicle"/>
    <property type="evidence" value="ECO:0007669"/>
    <property type="project" value="TreeGrafter"/>
</dbReference>
<keyword evidence="1" id="KW-0175">Coiled coil</keyword>
<evidence type="ECO:0000256" key="1">
    <source>
        <dbReference type="SAM" id="Coils"/>
    </source>
</evidence>
<organism evidence="4">
    <name type="scientific">Spongospora subterranea</name>
    <dbReference type="NCBI Taxonomy" id="70186"/>
    <lineage>
        <taxon>Eukaryota</taxon>
        <taxon>Sar</taxon>
        <taxon>Rhizaria</taxon>
        <taxon>Endomyxa</taxon>
        <taxon>Phytomyxea</taxon>
        <taxon>Plasmodiophorida</taxon>
        <taxon>Plasmodiophoridae</taxon>
        <taxon>Spongospora</taxon>
    </lineage>
</organism>
<dbReference type="InterPro" id="IPR005112">
    <property type="entry name" value="dDENN_dom"/>
</dbReference>
<dbReference type="InterPro" id="IPR051696">
    <property type="entry name" value="DENN_Domain_GEFs"/>
</dbReference>